<accession>A0AAU2JW45</accession>
<dbReference type="AlphaFoldDB" id="A0AAU2JW45"/>
<organism evidence="2">
    <name type="scientific">Streptomyces sp. NBC_00049</name>
    <dbReference type="NCBI Taxonomy" id="2903617"/>
    <lineage>
        <taxon>Bacteria</taxon>
        <taxon>Bacillati</taxon>
        <taxon>Actinomycetota</taxon>
        <taxon>Actinomycetes</taxon>
        <taxon>Kitasatosporales</taxon>
        <taxon>Streptomycetaceae</taxon>
        <taxon>Streptomyces</taxon>
    </lineage>
</organism>
<reference evidence="2" key="1">
    <citation type="submission" date="2022-10" db="EMBL/GenBank/DDBJ databases">
        <title>The complete genomes of actinobacterial strains from the NBC collection.</title>
        <authorList>
            <person name="Joergensen T.S."/>
            <person name="Alvarez Arevalo M."/>
            <person name="Sterndorff E.B."/>
            <person name="Faurdal D."/>
            <person name="Vuksanovic O."/>
            <person name="Mourched A.-S."/>
            <person name="Charusanti P."/>
            <person name="Shaw S."/>
            <person name="Blin K."/>
            <person name="Weber T."/>
        </authorList>
    </citation>
    <scope>NUCLEOTIDE SEQUENCE</scope>
    <source>
        <strain evidence="2">NBC_00049</strain>
    </source>
</reference>
<dbReference type="SUPFAM" id="SSF48371">
    <property type="entry name" value="ARM repeat"/>
    <property type="match status" value="1"/>
</dbReference>
<proteinExistence type="predicted"/>
<name>A0AAU2JW45_9ACTN</name>
<sequence>MTQDATPLTGRTAVPWERLRHHDGPAGDVPGLLTACSAPDAEQACRAFEDLAHKIYHQGGTVLSAAPPLLGILLDRAGDPGFAPRLDAIGLVGRLARAARQASPELVTPDWAPAWRAAVAPLLELLADPDPAVRRAVALPLEQAVAEADVVLPALLARWRAEPAEPVRLRLVQAAGQLLRHTPAQWPPEVIDWLGGLPRHPDPAQRFAGVLALRRCGLGGRDPRHVDEAVAYLGSAQREVPRHDAQDAQDAQATQDAEEPWQSIRRAGALLDEDRDGRVRLVSALLVQERDALQAAAEVLSRWRSPLATLLPLVARRLSDPCPENRRFAAALLASAGDRALPWADELAAACADEAPKVAPAALHALVRIGDPRAAAVVAERLGRDAHRLAARTEHGHWWYRPSLADVLDPLHPFADDLLPVVRARLRASRSPYERPALLRVLAGWGPVARPAVAELVEQLGTDAEAQALDALIALDTAEARAAARPGTLAAVRRGDAGAAHRLWLLTGDPADAPDDPRVAAGLGPAAAHLEPGLRARVTEGGEGWRQVEAAYALWRISGDPADAERTALAARRTLVGRGSGHRLGGLAIRILQPLAGLGPAAALLVPALHPLLSADRRPVASDGWSSMPDDDALCAAARGILAADGM</sequence>
<protein>
    <submittedName>
        <fullName evidence="2">HEAT repeat domain-containing protein</fullName>
    </submittedName>
</protein>
<evidence type="ECO:0000256" key="1">
    <source>
        <dbReference type="SAM" id="MobiDB-lite"/>
    </source>
</evidence>
<dbReference type="Gene3D" id="1.25.10.10">
    <property type="entry name" value="Leucine-rich Repeat Variant"/>
    <property type="match status" value="2"/>
</dbReference>
<dbReference type="Pfam" id="PF13646">
    <property type="entry name" value="HEAT_2"/>
    <property type="match status" value="1"/>
</dbReference>
<feature type="region of interest" description="Disordered" evidence="1">
    <location>
        <begin position="237"/>
        <end position="259"/>
    </location>
</feature>
<dbReference type="InterPro" id="IPR011989">
    <property type="entry name" value="ARM-like"/>
</dbReference>
<gene>
    <name evidence="2" type="ORF">OG327_24090</name>
</gene>
<dbReference type="InterPro" id="IPR016024">
    <property type="entry name" value="ARM-type_fold"/>
</dbReference>
<evidence type="ECO:0000313" key="2">
    <source>
        <dbReference type="EMBL" id="WTU76160.1"/>
    </source>
</evidence>
<dbReference type="EMBL" id="CP108264">
    <property type="protein sequence ID" value="WTU76160.1"/>
    <property type="molecule type" value="Genomic_DNA"/>
</dbReference>